<comment type="similarity">
    <text evidence="7 8">Belongs to the pseudomonas-type ThrB family.</text>
</comment>
<dbReference type="SUPFAM" id="SSF56112">
    <property type="entry name" value="Protein kinase-like (PK-like)"/>
    <property type="match status" value="1"/>
</dbReference>
<keyword evidence="4 8" id="KW-0547">Nucleotide-binding</keyword>
<keyword evidence="2 8" id="KW-0808">Transferase</keyword>
<evidence type="ECO:0000256" key="8">
    <source>
        <dbReference type="HAMAP-Rule" id="MF_00301"/>
    </source>
</evidence>
<dbReference type="InterPro" id="IPR050249">
    <property type="entry name" value="Pseudomonas-type_ThrB"/>
</dbReference>
<proteinExistence type="inferred from homology"/>
<dbReference type="Gene3D" id="3.90.1200.10">
    <property type="match status" value="1"/>
</dbReference>
<evidence type="ECO:0000313" key="12">
    <source>
        <dbReference type="Proteomes" id="UP001597101"/>
    </source>
</evidence>
<dbReference type="InterPro" id="IPR005280">
    <property type="entry name" value="Homoserine_kinase_II"/>
</dbReference>
<evidence type="ECO:0000256" key="4">
    <source>
        <dbReference type="ARBA" id="ARBA00022741"/>
    </source>
</evidence>
<evidence type="ECO:0000256" key="6">
    <source>
        <dbReference type="ARBA" id="ARBA00022840"/>
    </source>
</evidence>
<keyword evidence="12" id="KW-1185">Reference proteome</keyword>
<comment type="pathway">
    <text evidence="8">Amino-acid biosynthesis; L-threonine biosynthesis; L-threonine from L-aspartate: step 4/5.</text>
</comment>
<dbReference type="Proteomes" id="UP001597101">
    <property type="component" value="Unassembled WGS sequence"/>
</dbReference>
<reference evidence="12" key="1">
    <citation type="journal article" date="2019" name="Int. J. Syst. Evol. Microbiol.">
        <title>The Global Catalogue of Microorganisms (GCM) 10K type strain sequencing project: providing services to taxonomists for standard genome sequencing and annotation.</title>
        <authorList>
            <consortium name="The Broad Institute Genomics Platform"/>
            <consortium name="The Broad Institute Genome Sequencing Center for Infectious Disease"/>
            <person name="Wu L."/>
            <person name="Ma J."/>
        </authorList>
    </citation>
    <scope>NUCLEOTIDE SEQUENCE [LARGE SCALE GENOMIC DNA]</scope>
    <source>
        <strain evidence="12">CCUG 60023</strain>
    </source>
</reference>
<dbReference type="CDD" id="cd05153">
    <property type="entry name" value="HomoserineK_II"/>
    <property type="match status" value="1"/>
</dbReference>
<protein>
    <recommendedName>
        <fullName evidence="8 9">Homoserine kinase</fullName>
        <shortName evidence="8">HK</shortName>
        <shortName evidence="8">HSK</shortName>
        <ecNumber evidence="8 9">2.7.1.39</ecNumber>
    </recommendedName>
</protein>
<accession>A0ABW3FBU9</accession>
<dbReference type="NCBIfam" id="TIGR00938">
    <property type="entry name" value="thrB_alt"/>
    <property type="match status" value="1"/>
</dbReference>
<evidence type="ECO:0000256" key="1">
    <source>
        <dbReference type="ARBA" id="ARBA00022605"/>
    </source>
</evidence>
<dbReference type="InterPro" id="IPR011009">
    <property type="entry name" value="Kinase-like_dom_sf"/>
</dbReference>
<dbReference type="HAMAP" id="MF_00301">
    <property type="entry name" value="Homoser_kinase_2"/>
    <property type="match status" value="1"/>
</dbReference>
<sequence length="320" mass="35329">MAVYTQVSDAQLAAFLGQYDIGRLVSCKGIAEGVENSNFLLQTEQGMFILTLYEKRVAAHDLPFFIGLMDHLAHKGFVCPLPVRMKNGDALGELSGRPAAIVTFLEGMGVKEPSADHCRMAGETLARLHLAGEEFAIRRKNALDPSGWRPLAQNAGARADAVEPGLAALIADEMAFHDAHWPTDLPTGVIHADFFKDNVFFLNDALSGVIDFYFACNDMFAYDLAITVNAWCFDGALRFESDKAKAMIEGYQSVRMLGDAEKLAFGTLCRGAALRFLLTRLNDWLDVPTGALVMPHDPKEFSERLRFFRDNSIDRLMGLV</sequence>
<evidence type="ECO:0000256" key="3">
    <source>
        <dbReference type="ARBA" id="ARBA00022697"/>
    </source>
</evidence>
<keyword evidence="5 8" id="KW-0418">Kinase</keyword>
<keyword evidence="1 8" id="KW-0028">Amino-acid biosynthesis</keyword>
<evidence type="ECO:0000259" key="10">
    <source>
        <dbReference type="Pfam" id="PF01636"/>
    </source>
</evidence>
<dbReference type="Gene3D" id="3.30.200.20">
    <property type="entry name" value="Phosphorylase Kinase, domain 1"/>
    <property type="match status" value="1"/>
</dbReference>
<organism evidence="11 12">
    <name type="scientific">Pseudahrensia aquimaris</name>
    <dbReference type="NCBI Taxonomy" id="744461"/>
    <lineage>
        <taxon>Bacteria</taxon>
        <taxon>Pseudomonadati</taxon>
        <taxon>Pseudomonadota</taxon>
        <taxon>Alphaproteobacteria</taxon>
        <taxon>Hyphomicrobiales</taxon>
        <taxon>Ahrensiaceae</taxon>
        <taxon>Pseudahrensia</taxon>
    </lineage>
</organism>
<dbReference type="RefSeq" id="WP_377211779.1">
    <property type="nucleotide sequence ID" value="NZ_JBHTJV010000003.1"/>
</dbReference>
<comment type="caution">
    <text evidence="11">The sequence shown here is derived from an EMBL/GenBank/DDBJ whole genome shotgun (WGS) entry which is preliminary data.</text>
</comment>
<evidence type="ECO:0000256" key="2">
    <source>
        <dbReference type="ARBA" id="ARBA00022679"/>
    </source>
</evidence>
<gene>
    <name evidence="8 11" type="primary">thrB</name>
    <name evidence="11" type="ORF">ACFQ14_05925</name>
</gene>
<dbReference type="GO" id="GO:0004413">
    <property type="term" value="F:homoserine kinase activity"/>
    <property type="evidence" value="ECO:0007669"/>
    <property type="project" value="UniProtKB-EC"/>
</dbReference>
<dbReference type="EC" id="2.7.1.39" evidence="8 9"/>
<feature type="domain" description="Aminoglycoside phosphotransferase" evidence="10">
    <location>
        <begin position="27"/>
        <end position="256"/>
    </location>
</feature>
<comment type="catalytic activity">
    <reaction evidence="8">
        <text>L-homoserine + ATP = O-phospho-L-homoserine + ADP + H(+)</text>
        <dbReference type="Rhea" id="RHEA:13985"/>
        <dbReference type="ChEBI" id="CHEBI:15378"/>
        <dbReference type="ChEBI" id="CHEBI:30616"/>
        <dbReference type="ChEBI" id="CHEBI:57476"/>
        <dbReference type="ChEBI" id="CHEBI:57590"/>
        <dbReference type="ChEBI" id="CHEBI:456216"/>
        <dbReference type="EC" id="2.7.1.39"/>
    </reaction>
</comment>
<evidence type="ECO:0000256" key="7">
    <source>
        <dbReference type="ARBA" id="ARBA00038240"/>
    </source>
</evidence>
<keyword evidence="3 8" id="KW-0791">Threonine biosynthesis</keyword>
<dbReference type="NCBIfam" id="NF003558">
    <property type="entry name" value="PRK05231.1"/>
    <property type="match status" value="1"/>
</dbReference>
<evidence type="ECO:0000256" key="9">
    <source>
        <dbReference type="NCBIfam" id="TIGR00938"/>
    </source>
</evidence>
<dbReference type="EMBL" id="JBHTJV010000003">
    <property type="protein sequence ID" value="MFD0915939.1"/>
    <property type="molecule type" value="Genomic_DNA"/>
</dbReference>
<keyword evidence="6 8" id="KW-0067">ATP-binding</keyword>
<evidence type="ECO:0000256" key="5">
    <source>
        <dbReference type="ARBA" id="ARBA00022777"/>
    </source>
</evidence>
<dbReference type="PANTHER" id="PTHR21064">
    <property type="entry name" value="AMINOGLYCOSIDE PHOSPHOTRANSFERASE DOMAIN-CONTAINING PROTEIN-RELATED"/>
    <property type="match status" value="1"/>
</dbReference>
<name>A0ABW3FBU9_9HYPH</name>
<evidence type="ECO:0000313" key="11">
    <source>
        <dbReference type="EMBL" id="MFD0915939.1"/>
    </source>
</evidence>
<dbReference type="Pfam" id="PF01636">
    <property type="entry name" value="APH"/>
    <property type="match status" value="1"/>
</dbReference>
<dbReference type="InterPro" id="IPR002575">
    <property type="entry name" value="Aminoglycoside_PTrfase"/>
</dbReference>
<dbReference type="PANTHER" id="PTHR21064:SF6">
    <property type="entry name" value="AMINOGLYCOSIDE PHOSPHOTRANSFERASE DOMAIN-CONTAINING PROTEIN"/>
    <property type="match status" value="1"/>
</dbReference>